<comment type="caution">
    <text evidence="1">The sequence shown here is derived from an EMBL/GenBank/DDBJ whole genome shotgun (WGS) entry which is preliminary data.</text>
</comment>
<dbReference type="EMBL" id="PJRP01000011">
    <property type="protein sequence ID" value="PLP98481.1"/>
    <property type="molecule type" value="Genomic_DNA"/>
</dbReference>
<evidence type="ECO:0000313" key="2">
    <source>
        <dbReference type="Proteomes" id="UP000234341"/>
    </source>
</evidence>
<gene>
    <name evidence="1" type="ORF">CYJ10_21580</name>
</gene>
<sequence>MGNEMGFELFNSSLCLIGKASTQEIPPGAVTARVVAGLAGGNRVAGNQFAELGDRDQVVGNDTPVRIRRRTATVDATMPEFGLDARPFP</sequence>
<dbReference type="AlphaFoldDB" id="A0A2N5C8F8"/>
<evidence type="ECO:0000313" key="1">
    <source>
        <dbReference type="EMBL" id="PLP98481.1"/>
    </source>
</evidence>
<name>A0A2N5C8F8_9BURK</name>
<proteinExistence type="predicted"/>
<organism evidence="1 2">
    <name type="scientific">Cupriavidus pauculus</name>
    <dbReference type="NCBI Taxonomy" id="82633"/>
    <lineage>
        <taxon>Bacteria</taxon>
        <taxon>Pseudomonadati</taxon>
        <taxon>Pseudomonadota</taxon>
        <taxon>Betaproteobacteria</taxon>
        <taxon>Burkholderiales</taxon>
        <taxon>Burkholderiaceae</taxon>
        <taxon>Cupriavidus</taxon>
    </lineage>
</organism>
<protein>
    <submittedName>
        <fullName evidence="1">Uncharacterized protein</fullName>
    </submittedName>
</protein>
<dbReference type="Proteomes" id="UP000234341">
    <property type="component" value="Unassembled WGS sequence"/>
</dbReference>
<accession>A0A2N5C8F8</accession>
<reference evidence="1 2" key="1">
    <citation type="submission" date="2017-12" db="EMBL/GenBank/DDBJ databases">
        <title>Genome sequence of the active heterotrophic nitrifier-denitrifier, Cupriavidus pauculus UM1.</title>
        <authorList>
            <person name="Putonti C."/>
            <person name="Castignetti D."/>
        </authorList>
    </citation>
    <scope>NUCLEOTIDE SEQUENCE [LARGE SCALE GENOMIC DNA]</scope>
    <source>
        <strain evidence="1 2">UM1</strain>
    </source>
</reference>